<protein>
    <recommendedName>
        <fullName evidence="2">Methyltransferase</fullName>
    </recommendedName>
</protein>
<sequence length="303" mass="34411">MAAIDYQIRPSKAVQRHMIVDVCRRLTAMARLEDYQYVGFGALEFVDFHLVHRALNITSMISIEADSNSIQRYLFNRPFKTVQVVPGRSSVVLPDLSWDRLSIVWLDYTQRLNDEVISDVALLCGRLQPGSVLFVTLNAHPEGRIDQRREALVANVGEERIPANVTDESLALWGLARTQHTILTDVIIKGLRDRQISADWRQVVDIHYADGAKMQTFGGIVVGPGSTIAFDNCRFKELDFVRTSGEEPYLVRVPILTAKERRALEEQVPISSGDELKAPWLSDRDAEDFLRLYRYMRAEHANG</sequence>
<gene>
    <name evidence="1" type="ORF">OHA22_21035</name>
</gene>
<evidence type="ECO:0008006" key="2">
    <source>
        <dbReference type="Google" id="ProtNLM"/>
    </source>
</evidence>
<dbReference type="EMBL" id="CP108222">
    <property type="protein sequence ID" value="WTT17852.1"/>
    <property type="molecule type" value="Genomic_DNA"/>
</dbReference>
<accession>A0AAU1ZZV6</accession>
<organism evidence="1">
    <name type="scientific">Streptomyces sp. NBC_00093</name>
    <dbReference type="NCBI Taxonomy" id="2975649"/>
    <lineage>
        <taxon>Bacteria</taxon>
        <taxon>Bacillati</taxon>
        <taxon>Actinomycetota</taxon>
        <taxon>Actinomycetes</taxon>
        <taxon>Kitasatosporales</taxon>
        <taxon>Streptomycetaceae</taxon>
        <taxon>Streptomyces</taxon>
    </lineage>
</organism>
<proteinExistence type="predicted"/>
<dbReference type="Pfam" id="PF20553">
    <property type="entry name" value="Methyltransf_35"/>
    <property type="match status" value="1"/>
</dbReference>
<name>A0AAU1ZZV6_9ACTN</name>
<dbReference type="InterPro" id="IPR046788">
    <property type="entry name" value="Methyltransf_35"/>
</dbReference>
<dbReference type="AlphaFoldDB" id="A0AAU1ZZV6"/>
<reference evidence="1" key="1">
    <citation type="submission" date="2022-10" db="EMBL/GenBank/DDBJ databases">
        <title>The complete genomes of actinobacterial strains from the NBC collection.</title>
        <authorList>
            <person name="Joergensen T.S."/>
            <person name="Alvarez Arevalo M."/>
            <person name="Sterndorff E.B."/>
            <person name="Faurdal D."/>
            <person name="Vuksanovic O."/>
            <person name="Mourched A.-S."/>
            <person name="Charusanti P."/>
            <person name="Shaw S."/>
            <person name="Blin K."/>
            <person name="Weber T."/>
        </authorList>
    </citation>
    <scope>NUCLEOTIDE SEQUENCE</scope>
    <source>
        <strain evidence="1">NBC_00093</strain>
    </source>
</reference>
<evidence type="ECO:0000313" key="1">
    <source>
        <dbReference type="EMBL" id="WTT17852.1"/>
    </source>
</evidence>